<feature type="transmembrane region" description="Helical" evidence="7">
    <location>
        <begin position="41"/>
        <end position="65"/>
    </location>
</feature>
<dbReference type="PANTHER" id="PTHR43005">
    <property type="entry name" value="BLR7065 PROTEIN"/>
    <property type="match status" value="1"/>
</dbReference>
<dbReference type="RefSeq" id="WP_114013593.1">
    <property type="nucleotide sequence ID" value="NZ_QOIM01000018.1"/>
</dbReference>
<evidence type="ECO:0000256" key="6">
    <source>
        <dbReference type="ARBA" id="ARBA00023136"/>
    </source>
</evidence>
<dbReference type="CDD" id="cd06261">
    <property type="entry name" value="TM_PBP2"/>
    <property type="match status" value="1"/>
</dbReference>
<dbReference type="Gene3D" id="1.10.3720.10">
    <property type="entry name" value="MetI-like"/>
    <property type="match status" value="1"/>
</dbReference>
<evidence type="ECO:0000256" key="5">
    <source>
        <dbReference type="ARBA" id="ARBA00022989"/>
    </source>
</evidence>
<feature type="transmembrane region" description="Helical" evidence="7">
    <location>
        <begin position="102"/>
        <end position="127"/>
    </location>
</feature>
<feature type="transmembrane region" description="Helical" evidence="7">
    <location>
        <begin position="289"/>
        <end position="313"/>
    </location>
</feature>
<dbReference type="SUPFAM" id="SSF161098">
    <property type="entry name" value="MetI-like"/>
    <property type="match status" value="1"/>
</dbReference>
<dbReference type="OrthoDB" id="9804439at2"/>
<evidence type="ECO:0000256" key="7">
    <source>
        <dbReference type="RuleBase" id="RU363032"/>
    </source>
</evidence>
<organism evidence="10 11">
    <name type="scientific">Streptomyces reniochalinae</name>
    <dbReference type="NCBI Taxonomy" id="2250578"/>
    <lineage>
        <taxon>Bacteria</taxon>
        <taxon>Bacillati</taxon>
        <taxon>Actinomycetota</taxon>
        <taxon>Actinomycetes</taxon>
        <taxon>Kitasatosporales</taxon>
        <taxon>Streptomycetaceae</taxon>
        <taxon>Streptomyces</taxon>
    </lineage>
</organism>
<comment type="similarity">
    <text evidence="7">Belongs to the binding-protein-dependent transport system permease family.</text>
</comment>
<dbReference type="PANTHER" id="PTHR43005:SF1">
    <property type="entry name" value="SPERMIDINE_PUTRESCINE TRANSPORT SYSTEM PERMEASE PROTEIN"/>
    <property type="match status" value="1"/>
</dbReference>
<dbReference type="PROSITE" id="PS50928">
    <property type="entry name" value="ABC_TM1"/>
    <property type="match status" value="1"/>
</dbReference>
<dbReference type="Proteomes" id="UP000253507">
    <property type="component" value="Unassembled WGS sequence"/>
</dbReference>
<dbReference type="Pfam" id="PF00528">
    <property type="entry name" value="BPD_transp_1"/>
    <property type="match status" value="1"/>
</dbReference>
<name>A0A367F5H9_9ACTN</name>
<evidence type="ECO:0000256" key="4">
    <source>
        <dbReference type="ARBA" id="ARBA00022692"/>
    </source>
</evidence>
<dbReference type="AlphaFoldDB" id="A0A367F5H9"/>
<feature type="transmembrane region" description="Helical" evidence="7">
    <location>
        <begin position="247"/>
        <end position="269"/>
    </location>
</feature>
<feature type="region of interest" description="Disordered" evidence="8">
    <location>
        <begin position="322"/>
        <end position="358"/>
    </location>
</feature>
<dbReference type="EMBL" id="QOIM01000018">
    <property type="protein sequence ID" value="RCG25199.1"/>
    <property type="molecule type" value="Genomic_DNA"/>
</dbReference>
<dbReference type="GO" id="GO:0055085">
    <property type="term" value="P:transmembrane transport"/>
    <property type="evidence" value="ECO:0007669"/>
    <property type="project" value="InterPro"/>
</dbReference>
<dbReference type="GO" id="GO:0005886">
    <property type="term" value="C:plasma membrane"/>
    <property type="evidence" value="ECO:0007669"/>
    <property type="project" value="UniProtKB-SubCell"/>
</dbReference>
<keyword evidence="6 7" id="KW-0472">Membrane</keyword>
<evidence type="ECO:0000256" key="3">
    <source>
        <dbReference type="ARBA" id="ARBA00022475"/>
    </source>
</evidence>
<protein>
    <submittedName>
        <fullName evidence="10">Sugar ABC transporter permease</fullName>
    </submittedName>
</protein>
<keyword evidence="4 7" id="KW-0812">Transmembrane</keyword>
<evidence type="ECO:0000256" key="8">
    <source>
        <dbReference type="SAM" id="MobiDB-lite"/>
    </source>
</evidence>
<evidence type="ECO:0000313" key="10">
    <source>
        <dbReference type="EMBL" id="RCG25199.1"/>
    </source>
</evidence>
<gene>
    <name evidence="10" type="ORF">DQ392_01435</name>
</gene>
<dbReference type="InterPro" id="IPR035906">
    <property type="entry name" value="MetI-like_sf"/>
</dbReference>
<dbReference type="InterPro" id="IPR000515">
    <property type="entry name" value="MetI-like"/>
</dbReference>
<accession>A0A367F5H9</accession>
<feature type="transmembrane region" description="Helical" evidence="7">
    <location>
        <begin position="173"/>
        <end position="195"/>
    </location>
</feature>
<sequence length="358" mass="37869">MAATTSSAETATRTGGQLPDGEGTQGGEPGRDAAGLGRRRAAAFVAPALVLIALFLVLPAVWTLYLGATDYRLTGIPAIDPAFVGLDNVTKALGDDDFLHSLWLTLLFVLGSAVIGQAGLGFALAWWMRERTGWLKTTLEALVMLAWILPSSVVAFLWIAFLDRDGGTLNTLLHTPGAAWLLDHPMLSIVVYNIWRGSAFSMMLYSAALGNVPASHLETARLAGASGWQQLRDVVFPRIRGHVLTNLLLISLWTFNDFTPFLITAGGPNGATETLPVHIYKTALGSGELGYGAALSFLMLLINLVVAVVYLRLLGQKNKARRSGKRRAAARGSGGTTGEGGAPAAPHADAPAAKEETA</sequence>
<comment type="caution">
    <text evidence="10">The sequence shown here is derived from an EMBL/GenBank/DDBJ whole genome shotgun (WGS) entry which is preliminary data.</text>
</comment>
<comment type="subcellular location">
    <subcellularLocation>
        <location evidence="1 7">Cell membrane</location>
        <topology evidence="1 7">Multi-pass membrane protein</topology>
    </subcellularLocation>
</comment>
<evidence type="ECO:0000259" key="9">
    <source>
        <dbReference type="PROSITE" id="PS50928"/>
    </source>
</evidence>
<feature type="compositionally biased region" description="Gly residues" evidence="8">
    <location>
        <begin position="332"/>
        <end position="341"/>
    </location>
</feature>
<proteinExistence type="inferred from homology"/>
<feature type="compositionally biased region" description="Low complexity" evidence="8">
    <location>
        <begin position="1"/>
        <end position="12"/>
    </location>
</feature>
<evidence type="ECO:0000313" key="11">
    <source>
        <dbReference type="Proteomes" id="UP000253507"/>
    </source>
</evidence>
<reference evidence="10 11" key="1">
    <citation type="submission" date="2018-06" db="EMBL/GenBank/DDBJ databases">
        <title>Streptomyces reniochalinae sp. nov. and Streptomyces diacarnus sp. nov. from marine sponges.</title>
        <authorList>
            <person name="Li L."/>
        </authorList>
    </citation>
    <scope>NUCLEOTIDE SEQUENCE [LARGE SCALE GENOMIC DNA]</scope>
    <source>
        <strain evidence="10 11">LHW50302</strain>
    </source>
</reference>
<feature type="transmembrane region" description="Helical" evidence="7">
    <location>
        <begin position="139"/>
        <end position="161"/>
    </location>
</feature>
<feature type="compositionally biased region" description="Low complexity" evidence="8">
    <location>
        <begin position="342"/>
        <end position="351"/>
    </location>
</feature>
<evidence type="ECO:0000256" key="1">
    <source>
        <dbReference type="ARBA" id="ARBA00004651"/>
    </source>
</evidence>
<feature type="domain" description="ABC transmembrane type-1" evidence="9">
    <location>
        <begin position="98"/>
        <end position="310"/>
    </location>
</feature>
<evidence type="ECO:0000256" key="2">
    <source>
        <dbReference type="ARBA" id="ARBA00022448"/>
    </source>
</evidence>
<keyword evidence="5 7" id="KW-1133">Transmembrane helix</keyword>
<feature type="region of interest" description="Disordered" evidence="8">
    <location>
        <begin position="1"/>
        <end position="34"/>
    </location>
</feature>
<keyword evidence="11" id="KW-1185">Reference proteome</keyword>
<keyword evidence="2 7" id="KW-0813">Transport</keyword>
<keyword evidence="3" id="KW-1003">Cell membrane</keyword>